<reference evidence="3" key="1">
    <citation type="submission" date="2021-02" db="EMBL/GenBank/DDBJ databases">
        <authorList>
            <person name="Dougan E. K."/>
            <person name="Rhodes N."/>
            <person name="Thang M."/>
            <person name="Chan C."/>
        </authorList>
    </citation>
    <scope>NUCLEOTIDE SEQUENCE</scope>
</reference>
<evidence type="ECO:0000313" key="4">
    <source>
        <dbReference type="Proteomes" id="UP000649617"/>
    </source>
</evidence>
<dbReference type="InterPro" id="IPR055135">
    <property type="entry name" value="PRMT_dom"/>
</dbReference>
<keyword evidence="1" id="KW-0949">S-adenosyl-L-methionine</keyword>
<dbReference type="AlphaFoldDB" id="A0A812LUQ0"/>
<protein>
    <submittedName>
        <fullName evidence="3">PRMT7 protein</fullName>
    </submittedName>
</protein>
<comment type="caution">
    <text evidence="3">The sequence shown here is derived from an EMBL/GenBank/DDBJ whole genome shotgun (WGS) entry which is preliminary data.</text>
</comment>
<keyword evidence="4" id="KW-1185">Reference proteome</keyword>
<evidence type="ECO:0000256" key="1">
    <source>
        <dbReference type="ARBA" id="ARBA00022691"/>
    </source>
</evidence>
<evidence type="ECO:0000259" key="2">
    <source>
        <dbReference type="Pfam" id="PF22528"/>
    </source>
</evidence>
<dbReference type="EMBL" id="CAJNIZ010006903">
    <property type="protein sequence ID" value="CAE7253504.1"/>
    <property type="molecule type" value="Genomic_DNA"/>
</dbReference>
<dbReference type="SUPFAM" id="SSF53335">
    <property type="entry name" value="S-adenosyl-L-methionine-dependent methyltransferases"/>
    <property type="match status" value="1"/>
</dbReference>
<organism evidence="3 4">
    <name type="scientific">Symbiodinium pilosum</name>
    <name type="common">Dinoflagellate</name>
    <dbReference type="NCBI Taxonomy" id="2952"/>
    <lineage>
        <taxon>Eukaryota</taxon>
        <taxon>Sar</taxon>
        <taxon>Alveolata</taxon>
        <taxon>Dinophyceae</taxon>
        <taxon>Suessiales</taxon>
        <taxon>Symbiodiniaceae</taxon>
        <taxon>Symbiodinium</taxon>
    </lineage>
</organism>
<proteinExistence type="predicted"/>
<name>A0A812LUQ0_SYMPI</name>
<dbReference type="Proteomes" id="UP000649617">
    <property type="component" value="Unassembled WGS sequence"/>
</dbReference>
<sequence>MSAAGIEAAAYVKEAHMLREANPFLVPTQNSPLECNLCEMAWRPLSSPRRVCHLHLSSDSRAAATTTLQTTSDGKCHGLALWAEFEAEKSVLSTGPQSRVPTGWSQALQLLKEPLEITEGQDVEVRVEVDGEEATICIALKGAKRQRFT</sequence>
<gene>
    <name evidence="3" type="primary">PRMT7</name>
    <name evidence="3" type="ORF">SPIL2461_LOCUS4986</name>
</gene>
<dbReference type="OrthoDB" id="422609at2759"/>
<dbReference type="Gene3D" id="2.70.160.11">
    <property type="entry name" value="Hnrnp arginine n-methyltransferase1"/>
    <property type="match status" value="1"/>
</dbReference>
<feature type="domain" description="Protein arginine N-methyltransferase" evidence="2">
    <location>
        <begin position="45"/>
        <end position="130"/>
    </location>
</feature>
<evidence type="ECO:0000313" key="3">
    <source>
        <dbReference type="EMBL" id="CAE7253504.1"/>
    </source>
</evidence>
<accession>A0A812LUQ0</accession>
<dbReference type="Pfam" id="PF22528">
    <property type="entry name" value="PRMT_C"/>
    <property type="match status" value="1"/>
</dbReference>
<dbReference type="InterPro" id="IPR029063">
    <property type="entry name" value="SAM-dependent_MTases_sf"/>
</dbReference>